<name>A0A841K0Z3_9BACT</name>
<comment type="caution">
    <text evidence="1">The sequence shown here is derived from an EMBL/GenBank/DDBJ whole genome shotgun (WGS) entry which is preliminary data.</text>
</comment>
<sequence length="323" mass="37079">MITQKAMLAAVHISIWTATKHDRKVSRDVADRNGARERAGRYNKQLLMGAGKLEELRTLAGQIRQYFYKITLPWSDEGFRLLPSHFYFDLTTRMREFEAGFVSAVDQFLEVYPDYIREAKAELGGLFREEDYPSVEKLREKFSVKLEILPVPTGDDFRVQMSAEEQTRVAREIDANVRQSLTKGTEDLWKRMREVVKHMVDRLSEPESRFHATMVTNIFDLVSLLPQLNVNQDPDLERFALQIRDRLCNYTAQDLKKDDVLRTATVSEAAGIVAEIDEVLESRRSQPPISQPIVEPANEFSPLPEVSDILAHMSAYMEVPATL</sequence>
<evidence type="ECO:0000313" key="1">
    <source>
        <dbReference type="EMBL" id="MBB6144328.1"/>
    </source>
</evidence>
<evidence type="ECO:0008006" key="3">
    <source>
        <dbReference type="Google" id="ProtNLM"/>
    </source>
</evidence>
<organism evidence="1 2">
    <name type="scientific">Silvibacterium bohemicum</name>
    <dbReference type="NCBI Taxonomy" id="1577686"/>
    <lineage>
        <taxon>Bacteria</taxon>
        <taxon>Pseudomonadati</taxon>
        <taxon>Acidobacteriota</taxon>
        <taxon>Terriglobia</taxon>
        <taxon>Terriglobales</taxon>
        <taxon>Acidobacteriaceae</taxon>
        <taxon>Silvibacterium</taxon>
    </lineage>
</organism>
<protein>
    <recommendedName>
        <fullName evidence="3">DUF3150 domain-containing protein</fullName>
    </recommendedName>
</protein>
<accession>A0A841K0Z3</accession>
<evidence type="ECO:0000313" key="2">
    <source>
        <dbReference type="Proteomes" id="UP000538666"/>
    </source>
</evidence>
<dbReference type="AlphaFoldDB" id="A0A841K0Z3"/>
<dbReference type="Proteomes" id="UP000538666">
    <property type="component" value="Unassembled WGS sequence"/>
</dbReference>
<keyword evidence="2" id="KW-1185">Reference proteome</keyword>
<reference evidence="1 2" key="1">
    <citation type="submission" date="2020-08" db="EMBL/GenBank/DDBJ databases">
        <title>Genomic Encyclopedia of Type Strains, Phase IV (KMG-IV): sequencing the most valuable type-strain genomes for metagenomic binning, comparative biology and taxonomic classification.</title>
        <authorList>
            <person name="Goeker M."/>
        </authorList>
    </citation>
    <scope>NUCLEOTIDE SEQUENCE [LARGE SCALE GENOMIC DNA]</scope>
    <source>
        <strain evidence="1 2">DSM 103733</strain>
    </source>
</reference>
<dbReference type="EMBL" id="JACHEK010000004">
    <property type="protein sequence ID" value="MBB6144328.1"/>
    <property type="molecule type" value="Genomic_DNA"/>
</dbReference>
<dbReference type="RefSeq" id="WP_050059036.1">
    <property type="nucleotide sequence ID" value="NZ_JACHEK010000004.1"/>
</dbReference>
<gene>
    <name evidence="1" type="ORF">HNQ77_002280</name>
</gene>
<dbReference type="OrthoDB" id="107133at2"/>
<proteinExistence type="predicted"/>